<reference evidence="1" key="1">
    <citation type="journal article" date="2023" name="G3 (Bethesda)">
        <title>A reference genome for the long-term kleptoplast-retaining sea slug Elysia crispata morphotype clarki.</title>
        <authorList>
            <person name="Eastman K.E."/>
            <person name="Pendleton A.L."/>
            <person name="Shaikh M.A."/>
            <person name="Suttiyut T."/>
            <person name="Ogas R."/>
            <person name="Tomko P."/>
            <person name="Gavelis G."/>
            <person name="Widhalm J.R."/>
            <person name="Wisecaver J.H."/>
        </authorList>
    </citation>
    <scope>NUCLEOTIDE SEQUENCE</scope>
    <source>
        <strain evidence="1">ECLA1</strain>
    </source>
</reference>
<proteinExistence type="predicted"/>
<keyword evidence="2" id="KW-1185">Reference proteome</keyword>
<sequence length="100" mass="11026">MRSPTRSPGTQKVIRFYLSHTQVVQGQDELSRLRGISRALSGRLLMCLCDCVLRPVLLTSALPPPVYLIPSSFSNGLQDRNPPTRADALVPAGTIECFSW</sequence>
<evidence type="ECO:0000313" key="2">
    <source>
        <dbReference type="Proteomes" id="UP001283361"/>
    </source>
</evidence>
<gene>
    <name evidence="1" type="ORF">RRG08_040311</name>
</gene>
<protein>
    <submittedName>
        <fullName evidence="1">Uncharacterized protein</fullName>
    </submittedName>
</protein>
<dbReference type="Proteomes" id="UP001283361">
    <property type="component" value="Unassembled WGS sequence"/>
</dbReference>
<dbReference type="AlphaFoldDB" id="A0AAE1DNU1"/>
<comment type="caution">
    <text evidence="1">The sequence shown here is derived from an EMBL/GenBank/DDBJ whole genome shotgun (WGS) entry which is preliminary data.</text>
</comment>
<evidence type="ECO:0000313" key="1">
    <source>
        <dbReference type="EMBL" id="KAK3776745.1"/>
    </source>
</evidence>
<accession>A0AAE1DNU1</accession>
<dbReference type="EMBL" id="JAWDGP010003178">
    <property type="protein sequence ID" value="KAK3776745.1"/>
    <property type="molecule type" value="Genomic_DNA"/>
</dbReference>
<organism evidence="1 2">
    <name type="scientific">Elysia crispata</name>
    <name type="common">lettuce slug</name>
    <dbReference type="NCBI Taxonomy" id="231223"/>
    <lineage>
        <taxon>Eukaryota</taxon>
        <taxon>Metazoa</taxon>
        <taxon>Spiralia</taxon>
        <taxon>Lophotrochozoa</taxon>
        <taxon>Mollusca</taxon>
        <taxon>Gastropoda</taxon>
        <taxon>Heterobranchia</taxon>
        <taxon>Euthyneura</taxon>
        <taxon>Panpulmonata</taxon>
        <taxon>Sacoglossa</taxon>
        <taxon>Placobranchoidea</taxon>
        <taxon>Plakobranchidae</taxon>
        <taxon>Elysia</taxon>
    </lineage>
</organism>
<name>A0AAE1DNU1_9GAST</name>